<evidence type="ECO:0000313" key="3">
    <source>
        <dbReference type="Proteomes" id="UP000198211"/>
    </source>
</evidence>
<dbReference type="OrthoDB" id="126468at2759"/>
<dbReference type="AlphaFoldDB" id="A0A225UIY0"/>
<feature type="compositionally biased region" description="Low complexity" evidence="1">
    <location>
        <begin position="50"/>
        <end position="64"/>
    </location>
</feature>
<feature type="region of interest" description="Disordered" evidence="1">
    <location>
        <begin position="252"/>
        <end position="306"/>
    </location>
</feature>
<name>A0A225UIY0_9STRA</name>
<evidence type="ECO:0000313" key="2">
    <source>
        <dbReference type="EMBL" id="OWY93177.1"/>
    </source>
</evidence>
<feature type="region of interest" description="Disordered" evidence="1">
    <location>
        <begin position="25"/>
        <end position="122"/>
    </location>
</feature>
<feature type="compositionally biased region" description="Basic and acidic residues" evidence="1">
    <location>
        <begin position="265"/>
        <end position="274"/>
    </location>
</feature>
<feature type="compositionally biased region" description="Polar residues" evidence="1">
    <location>
        <begin position="180"/>
        <end position="189"/>
    </location>
</feature>
<evidence type="ECO:0000256" key="1">
    <source>
        <dbReference type="SAM" id="MobiDB-lite"/>
    </source>
</evidence>
<proteinExistence type="predicted"/>
<accession>A0A225UIY0</accession>
<comment type="caution">
    <text evidence="2">The sequence shown here is derived from an EMBL/GenBank/DDBJ whole genome shotgun (WGS) entry which is preliminary data.</text>
</comment>
<organism evidence="2 3">
    <name type="scientific">Phytophthora megakarya</name>
    <dbReference type="NCBI Taxonomy" id="4795"/>
    <lineage>
        <taxon>Eukaryota</taxon>
        <taxon>Sar</taxon>
        <taxon>Stramenopiles</taxon>
        <taxon>Oomycota</taxon>
        <taxon>Peronosporomycetes</taxon>
        <taxon>Peronosporales</taxon>
        <taxon>Peronosporaceae</taxon>
        <taxon>Phytophthora</taxon>
    </lineage>
</organism>
<reference evidence="3" key="1">
    <citation type="submission" date="2017-03" db="EMBL/GenBank/DDBJ databases">
        <title>Phytopthora megakarya and P. palmivora, two closely related causual agents of cacao black pod achieved similar genome size and gene model numbers by different mechanisms.</title>
        <authorList>
            <person name="Ali S."/>
            <person name="Shao J."/>
            <person name="Larry D.J."/>
            <person name="Kronmiller B."/>
            <person name="Shen D."/>
            <person name="Strem M.D."/>
            <person name="Melnick R.L."/>
            <person name="Guiltinan M.J."/>
            <person name="Tyler B.M."/>
            <person name="Meinhardt L.W."/>
            <person name="Bailey B.A."/>
        </authorList>
    </citation>
    <scope>NUCLEOTIDE SEQUENCE [LARGE SCALE GENOMIC DNA]</scope>
    <source>
        <strain evidence="3">zdho120</strain>
    </source>
</reference>
<dbReference type="EMBL" id="NBNE01016567">
    <property type="protein sequence ID" value="OWY93177.1"/>
    <property type="molecule type" value="Genomic_DNA"/>
</dbReference>
<gene>
    <name evidence="2" type="ORF">PHMEG_00037521</name>
</gene>
<sequence>YTERLIDGEGRDSYASEGSLAFLESHTDSVEEVPFEDARHENEEKEADVAAESAPAPAAVQESQGDGESLLMQTPQGRPLMNDFVSFLAAQPAPGEEKDRSTDKDEQTKEEGVEKMDDGDIGMASLFTVPEYKAPSFSFGTSTTFEPQTPRFGQGRSQSYSKKRSRLAPLHDPASVATAPVNTAPSAKKSSIKKTEEEVDEESYQAGMMYLAAATREYIRHLERAVKGGLKEFSDPEIERFLNEVLKTTLQNRHKTPSTITSQVESKKLGKSTESRAGGGPSTATGGPSASATATDTMTPSNATAPRRMSMMAIPSYGGHSIGPTPGGSNRAAWYSAFYPQVQSTPASGSPSSAPVPTSTTPTAVIPAIVPAATTPTTGDNVQMVAGIPTELRNAVKVILPFQSEKASYERAAAFWRSFEKCTNGMRDDLRLTAFEQCLKGKTGQEWWYNSRIENFRQLKDRFHNRFLSQTPAQMWNRAELQRTPDAI</sequence>
<feature type="region of interest" description="Disordered" evidence="1">
    <location>
        <begin position="140"/>
        <end position="200"/>
    </location>
</feature>
<protein>
    <submittedName>
        <fullName evidence="2">Uncharacterized protein</fullName>
    </submittedName>
</protein>
<keyword evidence="3" id="KW-1185">Reference proteome</keyword>
<feature type="compositionally biased region" description="Polar residues" evidence="1">
    <location>
        <begin position="252"/>
        <end position="264"/>
    </location>
</feature>
<feature type="non-terminal residue" evidence="2">
    <location>
        <position position="1"/>
    </location>
</feature>
<feature type="compositionally biased region" description="Basic and acidic residues" evidence="1">
    <location>
        <begin position="95"/>
        <end position="118"/>
    </location>
</feature>
<dbReference type="Proteomes" id="UP000198211">
    <property type="component" value="Unassembled WGS sequence"/>
</dbReference>
<feature type="compositionally biased region" description="Low complexity" evidence="1">
    <location>
        <begin position="282"/>
        <end position="295"/>
    </location>
</feature>